<evidence type="ECO:0000256" key="1">
    <source>
        <dbReference type="SAM" id="MobiDB-lite"/>
    </source>
</evidence>
<protein>
    <submittedName>
        <fullName evidence="2">Uncharacterized protein</fullName>
    </submittedName>
</protein>
<dbReference type="EMBL" id="UYYB01012864">
    <property type="protein sequence ID" value="VDM69608.1"/>
    <property type="molecule type" value="Genomic_DNA"/>
</dbReference>
<keyword evidence="3" id="KW-1185">Reference proteome</keyword>
<dbReference type="PANTHER" id="PTHR10504:SF144">
    <property type="entry name" value="BPI1 DOMAIN-CONTAINING PROTEIN"/>
    <property type="match status" value="1"/>
</dbReference>
<evidence type="ECO:0000313" key="3">
    <source>
        <dbReference type="Proteomes" id="UP000270094"/>
    </source>
</evidence>
<dbReference type="InterPro" id="IPR017943">
    <property type="entry name" value="Bactericidal_perm-incr_a/b_dom"/>
</dbReference>
<dbReference type="Gene3D" id="3.15.20.10">
    <property type="entry name" value="Bactericidal permeability-increasing protein, domain 2"/>
    <property type="match status" value="1"/>
</dbReference>
<gene>
    <name evidence="2" type="ORF">SVUK_LOCUS4606</name>
</gene>
<feature type="region of interest" description="Disordered" evidence="1">
    <location>
        <begin position="131"/>
        <end position="172"/>
    </location>
</feature>
<accession>A0A3P7KPD6</accession>
<dbReference type="AlphaFoldDB" id="A0A3P7KPD6"/>
<organism evidence="2 3">
    <name type="scientific">Strongylus vulgaris</name>
    <name type="common">Blood worm</name>
    <dbReference type="NCBI Taxonomy" id="40348"/>
    <lineage>
        <taxon>Eukaryota</taxon>
        <taxon>Metazoa</taxon>
        <taxon>Ecdysozoa</taxon>
        <taxon>Nematoda</taxon>
        <taxon>Chromadorea</taxon>
        <taxon>Rhabditida</taxon>
        <taxon>Rhabditina</taxon>
        <taxon>Rhabditomorpha</taxon>
        <taxon>Strongyloidea</taxon>
        <taxon>Strongylidae</taxon>
        <taxon>Strongylus</taxon>
    </lineage>
</organism>
<dbReference type="GO" id="GO:0008289">
    <property type="term" value="F:lipid binding"/>
    <property type="evidence" value="ECO:0007669"/>
    <property type="project" value="InterPro"/>
</dbReference>
<dbReference type="Proteomes" id="UP000270094">
    <property type="component" value="Unassembled WGS sequence"/>
</dbReference>
<evidence type="ECO:0000313" key="2">
    <source>
        <dbReference type="EMBL" id="VDM69608.1"/>
    </source>
</evidence>
<dbReference type="SUPFAM" id="SSF55394">
    <property type="entry name" value="Bactericidal permeability-increasing protein, BPI"/>
    <property type="match status" value="1"/>
</dbReference>
<reference evidence="2 3" key="1">
    <citation type="submission" date="2018-11" db="EMBL/GenBank/DDBJ databases">
        <authorList>
            <consortium name="Pathogen Informatics"/>
        </authorList>
    </citation>
    <scope>NUCLEOTIDE SEQUENCE [LARGE SCALE GENOMIC DNA]</scope>
</reference>
<dbReference type="PANTHER" id="PTHR10504">
    <property type="entry name" value="BACTERICIDAL PERMEABILITY-INCREASING BPI PROTEIN-RELATED"/>
    <property type="match status" value="1"/>
</dbReference>
<dbReference type="InterPro" id="IPR032942">
    <property type="entry name" value="BPI/LBP/Plunc"/>
</dbReference>
<proteinExistence type="predicted"/>
<dbReference type="OrthoDB" id="5874601at2759"/>
<name>A0A3P7KPD6_STRVU</name>
<sequence>MIPGRICRQLPSILDERVNSRLASLPQTIGVTQILNLFGEALLGIGGETPSAQYCETYCRANASIAASQPPASETSAALPSAPPASAPVDVSSGQASEVAKAPYKQRHAAGRGTPLHFLKNNKACATTLRTSTHSARPVVHAAPSRRKMPFRRGGEQEPAPSAPSEPSPSDLCAKCPGATGGAEGSMQQFLRLLGNQLDKSKVDDLYLSLQLLNTQASSNDFTIDLNGEFSPNAQGGTPFGAFPISFPSPYDNKMAEIILSDYTINTLLYWLHK</sequence>
<feature type="region of interest" description="Disordered" evidence="1">
    <location>
        <begin position="73"/>
        <end position="101"/>
    </location>
</feature>
<dbReference type="GO" id="GO:0005615">
    <property type="term" value="C:extracellular space"/>
    <property type="evidence" value="ECO:0007669"/>
    <property type="project" value="TreeGrafter"/>
</dbReference>